<keyword evidence="2" id="KW-0812">Transmembrane</keyword>
<protein>
    <submittedName>
        <fullName evidence="3">Uncharacterized protein</fullName>
    </submittedName>
</protein>
<evidence type="ECO:0000256" key="1">
    <source>
        <dbReference type="SAM" id="MobiDB-lite"/>
    </source>
</evidence>
<dbReference type="AlphaFoldDB" id="A0A448XPE3"/>
<dbReference type="Proteomes" id="UP000784294">
    <property type="component" value="Unassembled WGS sequence"/>
</dbReference>
<keyword evidence="2" id="KW-1133">Transmembrane helix</keyword>
<keyword evidence="2" id="KW-0472">Membrane</keyword>
<accession>A0A448XPE3</accession>
<proteinExistence type="predicted"/>
<gene>
    <name evidence="3" type="ORF">PXEA_LOCUS34971</name>
</gene>
<evidence type="ECO:0000313" key="4">
    <source>
        <dbReference type="Proteomes" id="UP000784294"/>
    </source>
</evidence>
<keyword evidence="4" id="KW-1185">Reference proteome</keyword>
<feature type="region of interest" description="Disordered" evidence="1">
    <location>
        <begin position="1"/>
        <end position="23"/>
    </location>
</feature>
<feature type="transmembrane region" description="Helical" evidence="2">
    <location>
        <begin position="62"/>
        <end position="84"/>
    </location>
</feature>
<name>A0A448XPE3_9PLAT</name>
<dbReference type="EMBL" id="CAAALY010269761">
    <property type="protein sequence ID" value="VEL41531.1"/>
    <property type="molecule type" value="Genomic_DNA"/>
</dbReference>
<evidence type="ECO:0000313" key="3">
    <source>
        <dbReference type="EMBL" id="VEL41531.1"/>
    </source>
</evidence>
<organism evidence="3 4">
    <name type="scientific">Protopolystoma xenopodis</name>
    <dbReference type="NCBI Taxonomy" id="117903"/>
    <lineage>
        <taxon>Eukaryota</taxon>
        <taxon>Metazoa</taxon>
        <taxon>Spiralia</taxon>
        <taxon>Lophotrochozoa</taxon>
        <taxon>Platyhelminthes</taxon>
        <taxon>Monogenea</taxon>
        <taxon>Polyopisthocotylea</taxon>
        <taxon>Polystomatidea</taxon>
        <taxon>Polystomatidae</taxon>
        <taxon>Protopolystoma</taxon>
    </lineage>
</organism>
<sequence length="85" mass="9360">MDNQSGLGETNDGETSPQSQVGIQQASVEDRLTTLFRLILPIAPSTKTGRYPKEAKVGPTSIFFTIDSFGTWLFIFTNFICSLLN</sequence>
<reference evidence="3" key="1">
    <citation type="submission" date="2018-11" db="EMBL/GenBank/DDBJ databases">
        <authorList>
            <consortium name="Pathogen Informatics"/>
        </authorList>
    </citation>
    <scope>NUCLEOTIDE SEQUENCE</scope>
</reference>
<comment type="caution">
    <text evidence="3">The sequence shown here is derived from an EMBL/GenBank/DDBJ whole genome shotgun (WGS) entry which is preliminary data.</text>
</comment>
<evidence type="ECO:0000256" key="2">
    <source>
        <dbReference type="SAM" id="Phobius"/>
    </source>
</evidence>